<dbReference type="Proteomes" id="UP000783686">
    <property type="component" value="Unassembled WGS sequence"/>
</dbReference>
<evidence type="ECO:0000256" key="1">
    <source>
        <dbReference type="ARBA" id="ARBA00023002"/>
    </source>
</evidence>
<evidence type="ECO:0000313" key="3">
    <source>
        <dbReference type="Proteomes" id="UP000614601"/>
    </source>
</evidence>
<dbReference type="EMBL" id="CAJFCW020000001">
    <property type="protein sequence ID" value="CAG9084190.1"/>
    <property type="molecule type" value="Genomic_DNA"/>
</dbReference>
<dbReference type="InterPro" id="IPR003767">
    <property type="entry name" value="Malate/L-lactate_DH-like"/>
</dbReference>
<dbReference type="GO" id="GO:0016491">
    <property type="term" value="F:oxidoreductase activity"/>
    <property type="evidence" value="ECO:0007669"/>
    <property type="project" value="UniProtKB-KW"/>
</dbReference>
<organism evidence="2 3">
    <name type="scientific">Bursaphelenchus okinawaensis</name>
    <dbReference type="NCBI Taxonomy" id="465554"/>
    <lineage>
        <taxon>Eukaryota</taxon>
        <taxon>Metazoa</taxon>
        <taxon>Ecdysozoa</taxon>
        <taxon>Nematoda</taxon>
        <taxon>Chromadorea</taxon>
        <taxon>Rhabditida</taxon>
        <taxon>Tylenchina</taxon>
        <taxon>Tylenchomorpha</taxon>
        <taxon>Aphelenchoidea</taxon>
        <taxon>Aphelenchoididae</taxon>
        <taxon>Bursaphelenchus</taxon>
    </lineage>
</organism>
<evidence type="ECO:0008006" key="4">
    <source>
        <dbReference type="Google" id="ProtNLM"/>
    </source>
</evidence>
<sequence length="356" mass="38640">MYVVKETDMKDFVIKSMTKVGTAKDHAEQLADCLIHADKRGHYSHGLNRLHIYIEDTLGNVAKSGTPVILKQKSATAWVDGKNVLGPVVGNFCMKLAIDLAKEHGIGWIVTKGSNHYGICGHYAIQAAEQGLIGMSFTNTSPCVYPNRSREQALGSNPICCVAPAKNEDNFALDMASTTVAFGKVELAKTKGHATIPEGWGADVNGNPTQIPEEVLNGGGLVSLGGYEDKGAYKGTGLGMMVELFCGVMAGSTFGKNVRQWRESQAPANLAQCFVAIDTECFADGFADRLQQFIDETRDLKPTDSDKLVLVPGDPERTHEQKSKDAGGLLYSERQLESLRQVSKKYDIPLFSYTTL</sequence>
<dbReference type="InterPro" id="IPR036111">
    <property type="entry name" value="Mal/L-sulfo/L-lacto_DH-like_sf"/>
</dbReference>
<dbReference type="AlphaFoldDB" id="A0A811JVE4"/>
<keyword evidence="1" id="KW-0560">Oxidoreductase</keyword>
<dbReference type="OrthoDB" id="7881616at2759"/>
<proteinExistence type="predicted"/>
<dbReference type="InterPro" id="IPR043143">
    <property type="entry name" value="Mal/L-sulf/L-lact_DH-like_NADP"/>
</dbReference>
<dbReference type="Gene3D" id="1.10.1530.10">
    <property type="match status" value="1"/>
</dbReference>
<name>A0A811JVE4_9BILA</name>
<dbReference type="EMBL" id="CAJFDH010000001">
    <property type="protein sequence ID" value="CAD5207061.1"/>
    <property type="molecule type" value="Genomic_DNA"/>
</dbReference>
<comment type="caution">
    <text evidence="2">The sequence shown here is derived from an EMBL/GenBank/DDBJ whole genome shotgun (WGS) entry which is preliminary data.</text>
</comment>
<gene>
    <name evidence="2" type="ORF">BOKJ2_LOCUS1745</name>
</gene>
<dbReference type="PANTHER" id="PTHR11091:SF4">
    <property type="entry name" value="MALATE DEHYDROGENASE"/>
    <property type="match status" value="1"/>
</dbReference>
<dbReference type="InterPro" id="IPR043144">
    <property type="entry name" value="Mal/L-sulf/L-lact_DH-like_ah"/>
</dbReference>
<evidence type="ECO:0000313" key="2">
    <source>
        <dbReference type="EMBL" id="CAD5207061.1"/>
    </source>
</evidence>
<dbReference type="Proteomes" id="UP000614601">
    <property type="component" value="Unassembled WGS sequence"/>
</dbReference>
<dbReference type="Gene3D" id="3.30.1370.60">
    <property type="entry name" value="Hypothetical oxidoreductase yiak, domain 2"/>
    <property type="match status" value="1"/>
</dbReference>
<protein>
    <recommendedName>
        <fullName evidence="4">Malate dehydrogenase</fullName>
    </recommendedName>
</protein>
<dbReference type="Pfam" id="PF02615">
    <property type="entry name" value="Ldh_2"/>
    <property type="match status" value="1"/>
</dbReference>
<reference evidence="2" key="1">
    <citation type="submission" date="2020-09" db="EMBL/GenBank/DDBJ databases">
        <authorList>
            <person name="Kikuchi T."/>
        </authorList>
    </citation>
    <scope>NUCLEOTIDE SEQUENCE</scope>
    <source>
        <strain evidence="2">SH1</strain>
    </source>
</reference>
<accession>A0A811JVE4</accession>
<dbReference type="PANTHER" id="PTHR11091">
    <property type="entry name" value="OXIDOREDUCTASE-RELATED"/>
    <property type="match status" value="1"/>
</dbReference>
<keyword evidence="3" id="KW-1185">Reference proteome</keyword>
<dbReference type="SUPFAM" id="SSF89733">
    <property type="entry name" value="L-sulfolactate dehydrogenase-like"/>
    <property type="match status" value="1"/>
</dbReference>